<dbReference type="RefSeq" id="WP_126416718.1">
    <property type="nucleotide sequence ID" value="NZ_LR134476.1"/>
</dbReference>
<proteinExistence type="predicted"/>
<evidence type="ECO:0000313" key="3">
    <source>
        <dbReference type="Proteomes" id="UP000269542"/>
    </source>
</evidence>
<keyword evidence="3" id="KW-1185">Reference proteome</keyword>
<feature type="transmembrane region" description="Helical" evidence="1">
    <location>
        <begin position="12"/>
        <end position="32"/>
    </location>
</feature>
<keyword evidence="1" id="KW-0472">Membrane</keyword>
<accession>A0A3S4VB46</accession>
<keyword evidence="1" id="KW-1133">Transmembrane helix</keyword>
<reference evidence="2 3" key="1">
    <citation type="submission" date="2018-12" db="EMBL/GenBank/DDBJ databases">
        <authorList>
            <consortium name="Pathogen Informatics"/>
        </authorList>
    </citation>
    <scope>NUCLEOTIDE SEQUENCE [LARGE SCALE GENOMIC DNA]</scope>
    <source>
        <strain evidence="2 3">NCTC13354</strain>
    </source>
</reference>
<name>A0A3S4VB46_9ACTO</name>
<dbReference type="AlphaFoldDB" id="A0A3S4VB46"/>
<evidence type="ECO:0000313" key="2">
    <source>
        <dbReference type="EMBL" id="VEI13630.1"/>
    </source>
</evidence>
<protein>
    <recommendedName>
        <fullName evidence="4">DUF3592 domain-containing protein</fullName>
    </recommendedName>
</protein>
<dbReference type="Proteomes" id="UP000269542">
    <property type="component" value="Chromosome"/>
</dbReference>
<evidence type="ECO:0008006" key="4">
    <source>
        <dbReference type="Google" id="ProtNLM"/>
    </source>
</evidence>
<feature type="transmembrane region" description="Helical" evidence="1">
    <location>
        <begin position="38"/>
        <end position="61"/>
    </location>
</feature>
<keyword evidence="1" id="KW-0812">Transmembrane</keyword>
<sequence length="163" mass="17529">MVIWLMGRRIGIGFTALAIGAGILILVVGLALGGAGLIVGPLVGVLTTAALLTAGLPPLLISNSHIKAYRRVAANGPRITAVVDGVYEQYIHPANYIQSKRMWTVHAYGPTLHGGERPYTEIIGETMPRVRRGDHITIAVDPSNPNTFAMLIPDTAQYHGQRW</sequence>
<dbReference type="EMBL" id="LR134476">
    <property type="protein sequence ID" value="VEI13630.1"/>
    <property type="molecule type" value="Genomic_DNA"/>
</dbReference>
<organism evidence="2 3">
    <name type="scientific">Trueperella bialowiezensis</name>
    <dbReference type="NCBI Taxonomy" id="312285"/>
    <lineage>
        <taxon>Bacteria</taxon>
        <taxon>Bacillati</taxon>
        <taxon>Actinomycetota</taxon>
        <taxon>Actinomycetes</taxon>
        <taxon>Actinomycetales</taxon>
        <taxon>Actinomycetaceae</taxon>
        <taxon>Trueperella</taxon>
    </lineage>
</organism>
<gene>
    <name evidence="2" type="ORF">NCTC13354_01351</name>
</gene>
<evidence type="ECO:0000256" key="1">
    <source>
        <dbReference type="SAM" id="Phobius"/>
    </source>
</evidence>
<dbReference type="KEGG" id="tbw:NCTC13354_01351"/>